<sequence length="740" mass="83839">MGMDLSLKLEKEKDEERSTHICERKELEEKEDASEDKDEKMVKEDEIEDSCLSSRTRQEEKEREEVLMIRLNIHQNILCDNMLTSMDGDQLLQMQIEMEHVKEENTRLRKLVEQTLQDYRQLEMKFPVIDQTNNMYLETFLGAQAKDRKRGVERYDSLNLVEGELGLSLSLQKKQKQDENKELESNNTQRYNSSNKAQGQDMNTQRVIMSSPGNRKTRVSVRARCDTPTMNDGCQWRKYGQKTAKGNPCPRAYYRCTVAPGCPVRKQVQRCLEDMSILITTYEGTHNHPLPVGATAMASTASASPFLLLDSSDNLSHPSYLQQNGSNKQSVRSLINFDDSSFRGASRLRDFRASSAIIATSVTPSSSSILVVGLGMSCLPLSTYMQVANLWRFVSLRPSWRLSFSVAATAMDGDLDSCSLVLCGKSSVENDTAKRLKSENVLKLPDVTTKVSLFLDSEIKNLVRDDDSFNPSLFMNSLSTARFGRFLIWSPRLSSTHDVVSYNFSELPVGSVCVSDIQFKGRGRTKNVWESPKGCLMYSFTVEMEDGRIVPLIQYVVSLAVTEAVKDVCDNKGLPYIDVKIKWPNDLYLNGLKVGGILCTSTYRSRIFHVSVGVGLNVDNDQPTTCLNAVLKDISPASVLLKREEIIAAFFHKFEKFFNLFIDQGFKSLEELYYRTWLHSGQRVIVEDKIEDQVVQNVVTIQGLTSSGYLLAIGDDYQMYELHPDGNSFDFFKGLVRRKI</sequence>
<evidence type="ECO:0000256" key="1">
    <source>
        <dbReference type="ARBA" id="ARBA00004123"/>
    </source>
</evidence>
<dbReference type="PANTHER" id="PTHR12835:SF5">
    <property type="entry name" value="BIOTIN--PROTEIN LIGASE"/>
    <property type="match status" value="1"/>
</dbReference>
<dbReference type="GO" id="GO:0043565">
    <property type="term" value="F:sequence-specific DNA binding"/>
    <property type="evidence" value="ECO:0007669"/>
    <property type="project" value="InterPro"/>
</dbReference>
<dbReference type="Pfam" id="PF03099">
    <property type="entry name" value="BPL_LplA_LipB"/>
    <property type="match status" value="1"/>
</dbReference>
<keyword evidence="8" id="KW-0175">Coiled coil</keyword>
<dbReference type="InterPro" id="IPR045864">
    <property type="entry name" value="aa-tRNA-synth_II/BPL/LPL"/>
</dbReference>
<evidence type="ECO:0000259" key="11">
    <source>
        <dbReference type="PROSITE" id="PS51733"/>
    </source>
</evidence>
<feature type="compositionally biased region" description="Basic and acidic residues" evidence="9">
    <location>
        <begin position="175"/>
        <end position="184"/>
    </location>
</feature>
<dbReference type="CDD" id="cd16442">
    <property type="entry name" value="BPL"/>
    <property type="match status" value="1"/>
</dbReference>
<dbReference type="NCBIfam" id="TIGR00121">
    <property type="entry name" value="birA_ligase"/>
    <property type="match status" value="1"/>
</dbReference>
<dbReference type="Proteomes" id="UP001295469">
    <property type="component" value="Chromosome A02"/>
</dbReference>
<evidence type="ECO:0000256" key="5">
    <source>
        <dbReference type="ARBA" id="ARBA00023125"/>
    </source>
</evidence>
<keyword evidence="4" id="KW-0805">Transcription regulation</keyword>
<dbReference type="GO" id="GO:0004077">
    <property type="term" value="F:biotin--[biotin carboxyl-carrier protein] ligase activity"/>
    <property type="evidence" value="ECO:0007669"/>
    <property type="project" value="InterPro"/>
</dbReference>
<feature type="compositionally biased region" description="Polar residues" evidence="9">
    <location>
        <begin position="185"/>
        <end position="202"/>
    </location>
</feature>
<keyword evidence="7" id="KW-0539">Nucleus</keyword>
<comment type="subcellular location">
    <subcellularLocation>
        <location evidence="1">Nucleus</location>
    </subcellularLocation>
</comment>
<dbReference type="Gene3D" id="2.20.25.80">
    <property type="entry name" value="WRKY domain"/>
    <property type="match status" value="1"/>
</dbReference>
<dbReference type="PROSITE" id="PS50811">
    <property type="entry name" value="WRKY"/>
    <property type="match status" value="1"/>
</dbReference>
<keyword evidence="5" id="KW-0238">DNA-binding</keyword>
<feature type="compositionally biased region" description="Basic and acidic residues" evidence="9">
    <location>
        <begin position="7"/>
        <end position="28"/>
    </location>
</feature>
<dbReference type="PANTHER" id="PTHR12835">
    <property type="entry name" value="BIOTIN PROTEIN LIGASE"/>
    <property type="match status" value="1"/>
</dbReference>
<organism evidence="12">
    <name type="scientific">Brassica napus</name>
    <name type="common">Rape</name>
    <dbReference type="NCBI Taxonomy" id="3708"/>
    <lineage>
        <taxon>Eukaryota</taxon>
        <taxon>Viridiplantae</taxon>
        <taxon>Streptophyta</taxon>
        <taxon>Embryophyta</taxon>
        <taxon>Tracheophyta</taxon>
        <taxon>Spermatophyta</taxon>
        <taxon>Magnoliopsida</taxon>
        <taxon>eudicotyledons</taxon>
        <taxon>Gunneridae</taxon>
        <taxon>Pentapetalae</taxon>
        <taxon>rosids</taxon>
        <taxon>malvids</taxon>
        <taxon>Brassicales</taxon>
        <taxon>Brassicaceae</taxon>
        <taxon>Brassiceae</taxon>
        <taxon>Brassica</taxon>
    </lineage>
</organism>
<dbReference type="InterPro" id="IPR004143">
    <property type="entry name" value="BPL_LPL_catalytic"/>
</dbReference>
<dbReference type="Gene3D" id="3.30.930.10">
    <property type="entry name" value="Bira Bifunctional Protein, Domain 2"/>
    <property type="match status" value="1"/>
</dbReference>
<keyword evidence="3" id="KW-0436">Ligase</keyword>
<dbReference type="SMART" id="SM00774">
    <property type="entry name" value="WRKY"/>
    <property type="match status" value="1"/>
</dbReference>
<dbReference type="CDD" id="cd22265">
    <property type="entry name" value="UDM1_RNF168"/>
    <property type="match status" value="1"/>
</dbReference>
<dbReference type="Pfam" id="PF02237">
    <property type="entry name" value="BPL_C"/>
    <property type="match status" value="1"/>
</dbReference>
<dbReference type="SUPFAM" id="SSF118290">
    <property type="entry name" value="WRKY DNA-binding domain"/>
    <property type="match status" value="1"/>
</dbReference>
<dbReference type="Pfam" id="PF03106">
    <property type="entry name" value="WRKY"/>
    <property type="match status" value="1"/>
</dbReference>
<reference evidence="12" key="1">
    <citation type="submission" date="2021-01" db="EMBL/GenBank/DDBJ databases">
        <authorList>
            <consortium name="Genoscope - CEA"/>
            <person name="William W."/>
        </authorList>
    </citation>
    <scope>NUCLEOTIDE SEQUENCE</scope>
</reference>
<feature type="domain" description="BPL/LPL catalytic" evidence="11">
    <location>
        <begin position="472"/>
        <end position="662"/>
    </location>
</feature>
<comment type="similarity">
    <text evidence="2">Belongs to the biotin--protein ligase family.</text>
</comment>
<evidence type="ECO:0000256" key="9">
    <source>
        <dbReference type="SAM" id="MobiDB-lite"/>
    </source>
</evidence>
<evidence type="ECO:0000256" key="2">
    <source>
        <dbReference type="ARBA" id="ARBA00009934"/>
    </source>
</evidence>
<dbReference type="FunFam" id="2.20.25.80:FF:000002">
    <property type="entry name" value="probable WRKY transcription factor 31"/>
    <property type="match status" value="1"/>
</dbReference>
<dbReference type="EMBL" id="HG994356">
    <property type="protein sequence ID" value="CAF2138803.1"/>
    <property type="molecule type" value="Genomic_DNA"/>
</dbReference>
<feature type="region of interest" description="Disordered" evidence="9">
    <location>
        <begin position="1"/>
        <end position="59"/>
    </location>
</feature>
<dbReference type="GO" id="GO:0003700">
    <property type="term" value="F:DNA-binding transcription factor activity"/>
    <property type="evidence" value="ECO:0007669"/>
    <property type="project" value="InterPro"/>
</dbReference>
<feature type="coiled-coil region" evidence="8">
    <location>
        <begin position="91"/>
        <end position="125"/>
    </location>
</feature>
<evidence type="ECO:0000256" key="6">
    <source>
        <dbReference type="ARBA" id="ARBA00023163"/>
    </source>
</evidence>
<dbReference type="InterPro" id="IPR003657">
    <property type="entry name" value="WRKY_dom"/>
</dbReference>
<dbReference type="InterPro" id="IPR003142">
    <property type="entry name" value="BPL_C"/>
</dbReference>
<proteinExistence type="inferred from homology"/>
<evidence type="ECO:0000256" key="4">
    <source>
        <dbReference type="ARBA" id="ARBA00023015"/>
    </source>
</evidence>
<feature type="domain" description="WRKY" evidence="10">
    <location>
        <begin position="225"/>
        <end position="291"/>
    </location>
</feature>
<dbReference type="InterPro" id="IPR036576">
    <property type="entry name" value="WRKY_dom_sf"/>
</dbReference>
<keyword evidence="6" id="KW-0804">Transcription</keyword>
<dbReference type="PROSITE" id="PS51733">
    <property type="entry name" value="BPL_LPL_CATALYTIC"/>
    <property type="match status" value="1"/>
</dbReference>
<dbReference type="AlphaFoldDB" id="A0A816WWS5"/>
<feature type="region of interest" description="Disordered" evidence="9">
    <location>
        <begin position="174"/>
        <end position="202"/>
    </location>
</feature>
<gene>
    <name evidence="12" type="ORF">DARMORV10_A02P14780.1</name>
</gene>
<evidence type="ECO:0000256" key="3">
    <source>
        <dbReference type="ARBA" id="ARBA00022598"/>
    </source>
</evidence>
<evidence type="ECO:0000256" key="8">
    <source>
        <dbReference type="SAM" id="Coils"/>
    </source>
</evidence>
<dbReference type="InterPro" id="IPR004408">
    <property type="entry name" value="Biotin_CoA_COase_ligase"/>
</dbReference>
<accession>A0A816WWS5</accession>
<name>A0A816WWS5_BRANA</name>
<dbReference type="GO" id="GO:0005634">
    <property type="term" value="C:nucleus"/>
    <property type="evidence" value="ECO:0007669"/>
    <property type="project" value="UniProtKB-SubCell"/>
</dbReference>
<protein>
    <submittedName>
        <fullName evidence="12">(rape) hypothetical protein</fullName>
    </submittedName>
</protein>
<evidence type="ECO:0000256" key="7">
    <source>
        <dbReference type="ARBA" id="ARBA00023242"/>
    </source>
</evidence>
<evidence type="ECO:0000259" key="10">
    <source>
        <dbReference type="PROSITE" id="PS50811"/>
    </source>
</evidence>
<evidence type="ECO:0000313" key="12">
    <source>
        <dbReference type="EMBL" id="CAF2138803.1"/>
    </source>
</evidence>
<dbReference type="SUPFAM" id="SSF55681">
    <property type="entry name" value="Class II aaRS and biotin synthetases"/>
    <property type="match status" value="1"/>
</dbReference>